<dbReference type="Pfam" id="PF00668">
    <property type="entry name" value="Condensation"/>
    <property type="match status" value="1"/>
</dbReference>
<dbReference type="GO" id="GO:0005737">
    <property type="term" value="C:cytoplasm"/>
    <property type="evidence" value="ECO:0007669"/>
    <property type="project" value="TreeGrafter"/>
</dbReference>
<dbReference type="GO" id="GO:0044550">
    <property type="term" value="P:secondary metabolite biosynthetic process"/>
    <property type="evidence" value="ECO:0007669"/>
    <property type="project" value="TreeGrafter"/>
</dbReference>
<dbReference type="GO" id="GO:0003824">
    <property type="term" value="F:catalytic activity"/>
    <property type="evidence" value="ECO:0007669"/>
    <property type="project" value="InterPro"/>
</dbReference>
<reference evidence="3 4" key="1">
    <citation type="submission" date="2019-07" db="EMBL/GenBank/DDBJ databases">
        <title>Whole genome shotgun sequence of Segetibacter aerophilus NBRC 106135.</title>
        <authorList>
            <person name="Hosoyama A."/>
            <person name="Uohara A."/>
            <person name="Ohji S."/>
            <person name="Ichikawa N."/>
        </authorList>
    </citation>
    <scope>NUCLEOTIDE SEQUENCE [LARGE SCALE GENOMIC DNA]</scope>
    <source>
        <strain evidence="3 4">NBRC 106135</strain>
    </source>
</reference>
<dbReference type="InterPro" id="IPR001031">
    <property type="entry name" value="Thioesterase"/>
</dbReference>
<dbReference type="CDD" id="cd05930">
    <property type="entry name" value="A_NRPS"/>
    <property type="match status" value="1"/>
</dbReference>
<dbReference type="Gene3D" id="2.30.38.10">
    <property type="entry name" value="Luciferase, Domain 3"/>
    <property type="match status" value="1"/>
</dbReference>
<keyword evidence="1" id="KW-0175">Coiled coil</keyword>
<dbReference type="InterPro" id="IPR001242">
    <property type="entry name" value="Condensation_dom"/>
</dbReference>
<dbReference type="Pfam" id="PF00975">
    <property type="entry name" value="Thioesterase"/>
    <property type="match status" value="1"/>
</dbReference>
<evidence type="ECO:0000313" key="3">
    <source>
        <dbReference type="EMBL" id="GEO10787.1"/>
    </source>
</evidence>
<evidence type="ECO:0000259" key="2">
    <source>
        <dbReference type="PROSITE" id="PS50075"/>
    </source>
</evidence>
<dbReference type="NCBIfam" id="TIGR01733">
    <property type="entry name" value="AA-adenyl-dom"/>
    <property type="match status" value="1"/>
</dbReference>
<dbReference type="PROSITE" id="PS50075">
    <property type="entry name" value="CARRIER"/>
    <property type="match status" value="1"/>
</dbReference>
<feature type="coiled-coil region" evidence="1">
    <location>
        <begin position="58"/>
        <end position="85"/>
    </location>
</feature>
<comment type="caution">
    <text evidence="3">The sequence shown here is derived from an EMBL/GenBank/DDBJ whole genome shotgun (WGS) entry which is preliminary data.</text>
</comment>
<dbReference type="InterPro" id="IPR029058">
    <property type="entry name" value="AB_hydrolase_fold"/>
</dbReference>
<dbReference type="GO" id="GO:0043041">
    <property type="term" value="P:amino acid activation for nonribosomal peptide biosynthetic process"/>
    <property type="evidence" value="ECO:0007669"/>
    <property type="project" value="TreeGrafter"/>
</dbReference>
<proteinExistence type="predicted"/>
<dbReference type="Pfam" id="PF00550">
    <property type="entry name" value="PP-binding"/>
    <property type="match status" value="1"/>
</dbReference>
<dbReference type="OrthoDB" id="4317020at2"/>
<dbReference type="Proteomes" id="UP000321513">
    <property type="component" value="Unassembled WGS sequence"/>
</dbReference>
<evidence type="ECO:0000256" key="1">
    <source>
        <dbReference type="SAM" id="Coils"/>
    </source>
</evidence>
<dbReference type="GO" id="GO:0031177">
    <property type="term" value="F:phosphopantetheine binding"/>
    <property type="evidence" value="ECO:0007669"/>
    <property type="project" value="TreeGrafter"/>
</dbReference>
<dbReference type="FunFam" id="3.40.50.12780:FF:000012">
    <property type="entry name" value="Non-ribosomal peptide synthetase"/>
    <property type="match status" value="1"/>
</dbReference>
<keyword evidence="4" id="KW-1185">Reference proteome</keyword>
<dbReference type="InterPro" id="IPR036736">
    <property type="entry name" value="ACP-like_sf"/>
</dbReference>
<dbReference type="InterPro" id="IPR009081">
    <property type="entry name" value="PP-bd_ACP"/>
</dbReference>
<dbReference type="Gene3D" id="3.40.50.980">
    <property type="match status" value="2"/>
</dbReference>
<protein>
    <recommendedName>
        <fullName evidence="2">Carrier domain-containing protein</fullName>
    </recommendedName>
</protein>
<dbReference type="InterPro" id="IPR045851">
    <property type="entry name" value="AMP-bd_C_sf"/>
</dbReference>
<dbReference type="FunFam" id="3.40.50.980:FF:000001">
    <property type="entry name" value="Non-ribosomal peptide synthetase"/>
    <property type="match status" value="1"/>
</dbReference>
<dbReference type="InterPro" id="IPR000873">
    <property type="entry name" value="AMP-dep_synth/lig_dom"/>
</dbReference>
<dbReference type="SUPFAM" id="SSF47336">
    <property type="entry name" value="ACP-like"/>
    <property type="match status" value="1"/>
</dbReference>
<organism evidence="3 4">
    <name type="scientific">Segetibacter aerophilus</name>
    <dbReference type="NCBI Taxonomy" id="670293"/>
    <lineage>
        <taxon>Bacteria</taxon>
        <taxon>Pseudomonadati</taxon>
        <taxon>Bacteroidota</taxon>
        <taxon>Chitinophagia</taxon>
        <taxon>Chitinophagales</taxon>
        <taxon>Chitinophagaceae</taxon>
        <taxon>Segetibacter</taxon>
    </lineage>
</organism>
<dbReference type="Gene3D" id="3.40.50.1820">
    <property type="entry name" value="alpha/beta hydrolase"/>
    <property type="match status" value="1"/>
</dbReference>
<dbReference type="SUPFAM" id="SSF56801">
    <property type="entry name" value="Acetyl-CoA synthetase-like"/>
    <property type="match status" value="1"/>
</dbReference>
<dbReference type="RefSeq" id="WP_147204905.1">
    <property type="nucleotide sequence ID" value="NZ_BJYT01000013.1"/>
</dbReference>
<name>A0A512BG26_9BACT</name>
<dbReference type="Gene3D" id="1.10.1200.10">
    <property type="entry name" value="ACP-like"/>
    <property type="match status" value="1"/>
</dbReference>
<feature type="domain" description="Carrier" evidence="2">
    <location>
        <begin position="987"/>
        <end position="1062"/>
    </location>
</feature>
<gene>
    <name evidence="3" type="ORF">SAE01_32830</name>
</gene>
<dbReference type="Gene3D" id="3.30.300.30">
    <property type="match status" value="1"/>
</dbReference>
<dbReference type="CDD" id="cd19531">
    <property type="entry name" value="LCL_NRPS-like"/>
    <property type="match status" value="1"/>
</dbReference>
<dbReference type="PANTHER" id="PTHR45527">
    <property type="entry name" value="NONRIBOSOMAL PEPTIDE SYNTHETASE"/>
    <property type="match status" value="1"/>
</dbReference>
<dbReference type="Pfam" id="PF00501">
    <property type="entry name" value="AMP-binding"/>
    <property type="match status" value="1"/>
</dbReference>
<dbReference type="Gene3D" id="3.30.559.10">
    <property type="entry name" value="Chloramphenicol acetyltransferase-like domain"/>
    <property type="match status" value="1"/>
</dbReference>
<dbReference type="InterPro" id="IPR023213">
    <property type="entry name" value="CAT-like_dom_sf"/>
</dbReference>
<sequence>MVTHTTSLKFTSVDFDPFFGPQIVAVAPATEPQKEIWISCVLGGENASRAFNESVSLIFKGELQKEKLESALHDLKERHELLRAAFSADGSQICIFKNQYTELSYEDLSGVEVEEQEKILANEARQAVLHIFDLLQGPLFTTKLLKLAGEKHILIITAHHIICDGWSLSLMLQELGRLYSGQVQNVQAKLLPPVSFKEYANEKLSFYKTEEYKTVEKYWINQYEENVPTIALTPDFPRPEIRTYSSQRLDYKIDSELTLALKQLAIKSGCSFVTTLVSGFEVFLHLLTGQDSLVLGLPSADQAATGQYNLVGHCVNLLPLRSHVDRHRSFADYLKLRKKSILDAFDHQQFTFGSLLKKLNLARDASRVALVPVVFNVDMGMGDGVSFYGLQHELVSNPRAFETFEIFLNISGSEKSLTFEWSFNTYLFQAQTINNMMEGFKNILKTVIENPSIAIEDIPLDNKAGANIKRNQRDAATIYYQRDKSVHSLISETAEKFPIKTALVFGERNISYKELHRKSNQFAHYLIRKGIKAGDIVGVALERSPEMVISILAVMKTGAAFVPLDVQYPTDRLQYMLDDTSAKCIIMNKKYKGEYRSPELFIEDVLPELDSYSKSEPGTRVGGDALAYVLYTSGSTGRPKGVLIKHRNLVNMLSSLLKMPGIVQRDVLLAVTTISFDIAYVELFLPLLVGATIVLADANVARNGREILQVVKDQQITIMQATPVTYRMMLAAGWDQILPIKLLCGGEPMSKDLADKLLVRCSSLYNLYGPTETTVYSTGKQILPNDEIISIGTPINNTEVYILDEDRNLVTEGGTGEIYISGDGVGSGYLNLPELTEEKFIRNPFGIAKGKMYKTGDLGKFLPNGEILCLGRIDRQIKIRGFRIEPGEIENVIMKCGLFKEALVIAQQDERLHQTLVGYLVFKNAPDKDNFSRIVPKLKHQLKVELPAHMIPDDFICLSQLPLLPNGKIDYKAIPKIHRQSASKDESEYSDAEKLVSKIWKQYLGDKNIGLNDNFFLLGGHSMIAVEVMVRIEKETGVKLPLSSLFKYPTIKTFATLLTTDNKETIWKSLVPIKATGSKMPIYIIHGSGSNIMNFSSFALHMHDDQPVYGLQAKGLNGVDKPLDSMEEIANHYIGEVLKHNPSGPYAIAGYSFGGYVAIEMARQLRLMGKEVKLLAMFDTNAKEHFSETSAFHKGLNKIIRQFKKGAWISSSLIKQPKTTIDYQMSFLSNKVKAISFSLGLLKAKERSEYLPELNLISRQNDIAYNNYRIKPFEGKIDLFKAKERVYFVDDFKFLGWKKYALQGVNVHEVPGDHKTMLFAPNDKVFASVLQKALDNCI</sequence>
<dbReference type="SUPFAM" id="SSF53474">
    <property type="entry name" value="alpha/beta-Hydrolases"/>
    <property type="match status" value="1"/>
</dbReference>
<dbReference type="SUPFAM" id="SSF52777">
    <property type="entry name" value="CoA-dependent acyltransferases"/>
    <property type="match status" value="2"/>
</dbReference>
<dbReference type="Gene3D" id="3.30.559.30">
    <property type="entry name" value="Nonribosomal peptide synthetase, condensation domain"/>
    <property type="match status" value="1"/>
</dbReference>
<dbReference type="PANTHER" id="PTHR45527:SF1">
    <property type="entry name" value="FATTY ACID SYNTHASE"/>
    <property type="match status" value="1"/>
</dbReference>
<evidence type="ECO:0000313" key="4">
    <source>
        <dbReference type="Proteomes" id="UP000321513"/>
    </source>
</evidence>
<dbReference type="InterPro" id="IPR010071">
    <property type="entry name" value="AA_adenyl_dom"/>
</dbReference>
<dbReference type="PROSITE" id="PS00455">
    <property type="entry name" value="AMP_BINDING"/>
    <property type="match status" value="1"/>
</dbReference>
<dbReference type="Pfam" id="PF13193">
    <property type="entry name" value="AMP-binding_C"/>
    <property type="match status" value="1"/>
</dbReference>
<dbReference type="InterPro" id="IPR020845">
    <property type="entry name" value="AMP-binding_CS"/>
</dbReference>
<accession>A0A512BG26</accession>
<dbReference type="EMBL" id="BJYT01000013">
    <property type="protein sequence ID" value="GEO10787.1"/>
    <property type="molecule type" value="Genomic_DNA"/>
</dbReference>
<dbReference type="InterPro" id="IPR025110">
    <property type="entry name" value="AMP-bd_C"/>
</dbReference>